<evidence type="ECO:0000256" key="2">
    <source>
        <dbReference type="ARBA" id="ARBA00022679"/>
    </source>
</evidence>
<feature type="binding site" evidence="4">
    <location>
        <position position="60"/>
    </location>
    <ligand>
        <name>1-deoxy-D-xylulose 5-phosphate</name>
        <dbReference type="ChEBI" id="CHEBI:57792"/>
    </ligand>
</feature>
<name>A0A4R3VDT8_9BURK</name>
<dbReference type="UniPathway" id="UPA00244">
    <property type="reaction ID" value="UER00313"/>
</dbReference>
<sequence>MTFFSGMAGADIELGVNIDHVATLRQQRLTAYPDPVRAALVAEDAGADLITLHLREDRRHIQDTDVAQMRAQIRTRMNLECAITAEMLDLACRTKPDDVCLVPEKREELTTEGGLDVLGHFDQVGDAVKQLQDAGIRVSLFIDPETAQIEAAHRSGATVIELHTGAYADAADAAVQAAELQRVREAVVAGLSLGLRVNAGHGLHYENVSAVAALPGISELNIGHAIIARAVFDGLDKAVRDMKALMRSACRQSGSGL</sequence>
<feature type="binding site" evidence="4">
    <location>
        <begin position="19"/>
        <end position="20"/>
    </location>
    <ligand>
        <name>1-deoxy-D-xylulose 5-phosphate</name>
        <dbReference type="ChEBI" id="CHEBI:57792"/>
    </ligand>
</feature>
<accession>A0A4R3VDT8</accession>
<keyword evidence="7" id="KW-1185">Reference proteome</keyword>
<evidence type="ECO:0000313" key="6">
    <source>
        <dbReference type="EMBL" id="TCV01808.1"/>
    </source>
</evidence>
<dbReference type="NCBIfam" id="NF003627">
    <property type="entry name" value="PRK05265.1-5"/>
    <property type="match status" value="1"/>
</dbReference>
<feature type="binding site" evidence="4">
    <location>
        <position position="55"/>
    </location>
    <ligand>
        <name>1-deoxy-D-xylulose 5-phosphate</name>
        <dbReference type="ChEBI" id="CHEBI:57792"/>
    </ligand>
</feature>
<comment type="pathway">
    <text evidence="4">Cofactor biosynthesis; pyridoxine 5'-phosphate biosynthesis; pyridoxine 5'-phosphate from D-erythrose 4-phosphate: step 5/5.</text>
</comment>
<feature type="site" description="Transition state stabilizer" evidence="4">
    <location>
        <position position="161"/>
    </location>
</feature>
<comment type="subunit">
    <text evidence="4">Homooctamer; tetramer of dimers.</text>
</comment>
<organism evidence="6 7">
    <name type="scientific">Paracandidimonas soli</name>
    <dbReference type="NCBI Taxonomy" id="1917182"/>
    <lineage>
        <taxon>Bacteria</taxon>
        <taxon>Pseudomonadati</taxon>
        <taxon>Pseudomonadota</taxon>
        <taxon>Betaproteobacteria</taxon>
        <taxon>Burkholderiales</taxon>
        <taxon>Alcaligenaceae</taxon>
        <taxon>Paracandidimonas</taxon>
    </lineage>
</organism>
<proteinExistence type="inferred from homology"/>
<gene>
    <name evidence="4" type="primary">pdxJ</name>
    <name evidence="6" type="ORF">EV686_102521</name>
</gene>
<comment type="similarity">
    <text evidence="4">Belongs to the PNP synthase family.</text>
</comment>
<dbReference type="Gene3D" id="3.20.20.70">
    <property type="entry name" value="Aldolase class I"/>
    <property type="match status" value="1"/>
</dbReference>
<feature type="active site" description="Proton donor" evidence="4">
    <location>
        <position position="201"/>
    </location>
</feature>
<comment type="subcellular location">
    <subcellularLocation>
        <location evidence="4">Cytoplasm</location>
    </subcellularLocation>
</comment>
<comment type="catalytic activity">
    <reaction evidence="4">
        <text>3-amino-2-oxopropyl phosphate + 1-deoxy-D-xylulose 5-phosphate = pyridoxine 5'-phosphate + phosphate + 2 H2O + H(+)</text>
        <dbReference type="Rhea" id="RHEA:15265"/>
        <dbReference type="ChEBI" id="CHEBI:15377"/>
        <dbReference type="ChEBI" id="CHEBI:15378"/>
        <dbReference type="ChEBI" id="CHEBI:43474"/>
        <dbReference type="ChEBI" id="CHEBI:57279"/>
        <dbReference type="ChEBI" id="CHEBI:57792"/>
        <dbReference type="ChEBI" id="CHEBI:58589"/>
        <dbReference type="EC" id="2.6.99.2"/>
    </reaction>
</comment>
<dbReference type="NCBIfam" id="NF003625">
    <property type="entry name" value="PRK05265.1-3"/>
    <property type="match status" value="1"/>
</dbReference>
<feature type="binding site" evidence="4">
    <location>
        <position position="110"/>
    </location>
    <ligand>
        <name>1-deoxy-D-xylulose 5-phosphate</name>
        <dbReference type="ChEBI" id="CHEBI:57792"/>
    </ligand>
</feature>
<keyword evidence="1 4" id="KW-0963">Cytoplasm</keyword>
<dbReference type="InterPro" id="IPR004569">
    <property type="entry name" value="PyrdxlP_synth_PdxJ"/>
</dbReference>
<keyword evidence="3 4" id="KW-0664">Pyridoxine biosynthesis</keyword>
<comment type="function">
    <text evidence="4">Catalyzes the complicated ring closure reaction between the two acyclic compounds 1-deoxy-D-xylulose-5-phosphate (DXP) and 3-amino-2-oxopropyl phosphate (1-amino-acetone-3-phosphate or AAP) to form pyridoxine 5'-phosphate (PNP) and inorganic phosphate.</text>
</comment>
<dbReference type="CDD" id="cd00003">
    <property type="entry name" value="PNPsynthase"/>
    <property type="match status" value="1"/>
</dbReference>
<dbReference type="NCBIfam" id="NF003623">
    <property type="entry name" value="PRK05265.1-1"/>
    <property type="match status" value="1"/>
</dbReference>
<evidence type="ECO:0000256" key="3">
    <source>
        <dbReference type="ARBA" id="ARBA00023096"/>
    </source>
</evidence>
<dbReference type="GO" id="GO:0005829">
    <property type="term" value="C:cytosol"/>
    <property type="evidence" value="ECO:0007669"/>
    <property type="project" value="TreeGrafter"/>
</dbReference>
<dbReference type="EMBL" id="SMBX01000002">
    <property type="protein sequence ID" value="TCV01808.1"/>
    <property type="molecule type" value="Genomic_DNA"/>
</dbReference>
<dbReference type="PANTHER" id="PTHR30456">
    <property type="entry name" value="PYRIDOXINE 5'-PHOSPHATE SYNTHASE"/>
    <property type="match status" value="1"/>
</dbReference>
<dbReference type="AlphaFoldDB" id="A0A4R3VDT8"/>
<dbReference type="HAMAP" id="MF_00279">
    <property type="entry name" value="PdxJ"/>
    <property type="match status" value="1"/>
</dbReference>
<feature type="binding site" evidence="4">
    <location>
        <position position="28"/>
    </location>
    <ligand>
        <name>3-amino-2-oxopropyl phosphate</name>
        <dbReference type="ChEBI" id="CHEBI:57279"/>
    </ligand>
</feature>
<protein>
    <recommendedName>
        <fullName evidence="4 5">Pyridoxine 5'-phosphate synthase</fullName>
        <shortName evidence="4">PNP synthase</shortName>
        <ecNumber evidence="4 5">2.6.99.2</ecNumber>
    </recommendedName>
</protein>
<feature type="binding site" evidence="4">
    <location>
        <begin position="223"/>
        <end position="224"/>
    </location>
    <ligand>
        <name>3-amino-2-oxopropyl phosphate</name>
        <dbReference type="ChEBI" id="CHEBI:57279"/>
    </ligand>
</feature>
<evidence type="ECO:0000256" key="4">
    <source>
        <dbReference type="HAMAP-Rule" id="MF_00279"/>
    </source>
</evidence>
<feature type="binding site" evidence="4">
    <location>
        <position position="202"/>
    </location>
    <ligand>
        <name>3-amino-2-oxopropyl phosphate</name>
        <dbReference type="ChEBI" id="CHEBI:57279"/>
    </ligand>
</feature>
<dbReference type="SUPFAM" id="SSF63892">
    <property type="entry name" value="Pyridoxine 5'-phosphate synthase"/>
    <property type="match status" value="1"/>
</dbReference>
<evidence type="ECO:0000256" key="5">
    <source>
        <dbReference type="NCBIfam" id="TIGR00559"/>
    </source>
</evidence>
<dbReference type="FunFam" id="3.20.20.70:FF:000042">
    <property type="entry name" value="Pyridoxine 5'-phosphate synthase"/>
    <property type="match status" value="1"/>
</dbReference>
<dbReference type="GO" id="GO:0008615">
    <property type="term" value="P:pyridoxine biosynthetic process"/>
    <property type="evidence" value="ECO:0007669"/>
    <property type="project" value="UniProtKB-UniRule"/>
</dbReference>
<dbReference type="NCBIfam" id="TIGR00559">
    <property type="entry name" value="pdxJ"/>
    <property type="match status" value="1"/>
</dbReference>
<dbReference type="InterPro" id="IPR036130">
    <property type="entry name" value="Pyridoxine-5'_phos_synth"/>
</dbReference>
<feature type="active site" description="Proton acceptor" evidence="4">
    <location>
        <position position="80"/>
    </location>
</feature>
<dbReference type="EC" id="2.6.99.2" evidence="4 5"/>
<feature type="active site" description="Proton acceptor" evidence="4">
    <location>
        <position position="53"/>
    </location>
</feature>
<dbReference type="PANTHER" id="PTHR30456:SF0">
    <property type="entry name" value="PYRIDOXINE 5'-PHOSPHATE SYNTHASE"/>
    <property type="match status" value="1"/>
</dbReference>
<comment type="caution">
    <text evidence="6">The sequence shown here is derived from an EMBL/GenBank/DDBJ whole genome shotgun (WGS) entry which is preliminary data.</text>
</comment>
<evidence type="ECO:0000313" key="7">
    <source>
        <dbReference type="Proteomes" id="UP000294692"/>
    </source>
</evidence>
<reference evidence="6 7" key="1">
    <citation type="submission" date="2019-03" db="EMBL/GenBank/DDBJ databases">
        <title>Genomic Encyclopedia of Type Strains, Phase IV (KMG-IV): sequencing the most valuable type-strain genomes for metagenomic binning, comparative biology and taxonomic classification.</title>
        <authorList>
            <person name="Goeker M."/>
        </authorList>
    </citation>
    <scope>NUCLEOTIDE SEQUENCE [LARGE SCALE GENOMIC DNA]</scope>
    <source>
        <strain evidence="6 7">DSM 100048</strain>
    </source>
</reference>
<dbReference type="GO" id="GO:0033856">
    <property type="term" value="F:pyridoxine 5'-phosphate synthase activity"/>
    <property type="evidence" value="ECO:0007669"/>
    <property type="project" value="UniProtKB-UniRule"/>
</dbReference>
<evidence type="ECO:0000256" key="1">
    <source>
        <dbReference type="ARBA" id="ARBA00022490"/>
    </source>
</evidence>
<dbReference type="Pfam" id="PF03740">
    <property type="entry name" value="PdxJ"/>
    <property type="match status" value="1"/>
</dbReference>
<keyword evidence="2 4" id="KW-0808">Transferase</keyword>
<dbReference type="RefSeq" id="WP_377748084.1">
    <property type="nucleotide sequence ID" value="NZ_JBHRVM010000001.1"/>
</dbReference>
<feature type="binding site" evidence="4">
    <location>
        <position position="17"/>
    </location>
    <ligand>
        <name>3-amino-2-oxopropyl phosphate</name>
        <dbReference type="ChEBI" id="CHEBI:57279"/>
    </ligand>
</feature>
<dbReference type="Proteomes" id="UP000294692">
    <property type="component" value="Unassembled WGS sequence"/>
</dbReference>
<dbReference type="InterPro" id="IPR013785">
    <property type="entry name" value="Aldolase_TIM"/>
</dbReference>